<sequence>MKALVLHGSKKGKPIVSFEDKDLRELPNGYARVRICAAALNHRDEWIRQGQYPEVEGDFVLGSDGCGLVEEIKDEQYHNLLGKVVIIYPGLEWGMDERTSSRDFGVLGGPNDGTFAEYVIVPAENLVLKPAFLTPEQAAAIPIAGLTSYRALTSRGGLQANEAVLITGGGGGCGSFLIQFAQKIGAKVYFTTGDKKKLEFLEHNMGAKGFLYTDPNWIEKIKEMRKDESHDG</sequence>
<dbReference type="InterPro" id="IPR013154">
    <property type="entry name" value="ADH-like_N"/>
</dbReference>
<dbReference type="SUPFAM" id="SSF50129">
    <property type="entry name" value="GroES-like"/>
    <property type="match status" value="1"/>
</dbReference>
<dbReference type="InterPro" id="IPR020843">
    <property type="entry name" value="ER"/>
</dbReference>
<accession>A0A9N9DXW1</accession>
<name>A0A9N9DXW1_9GLOM</name>
<dbReference type="InterPro" id="IPR052711">
    <property type="entry name" value="Zinc_ADH-like"/>
</dbReference>
<dbReference type="PANTHER" id="PTHR45033:SF3">
    <property type="entry name" value="DEHYDROGENASE, PUTATIVE (AFU_ORTHOLOGUE AFUA_2G13270)-RELATED"/>
    <property type="match status" value="1"/>
</dbReference>
<dbReference type="PANTHER" id="PTHR45033">
    <property type="match status" value="1"/>
</dbReference>
<dbReference type="AlphaFoldDB" id="A0A9N9DXW1"/>
<dbReference type="SUPFAM" id="SSF51735">
    <property type="entry name" value="NAD(P)-binding Rossmann-fold domains"/>
    <property type="match status" value="1"/>
</dbReference>
<dbReference type="Pfam" id="PF08240">
    <property type="entry name" value="ADH_N"/>
    <property type="match status" value="1"/>
</dbReference>
<dbReference type="Proteomes" id="UP000789342">
    <property type="component" value="Unassembled WGS sequence"/>
</dbReference>
<dbReference type="InterPro" id="IPR011032">
    <property type="entry name" value="GroES-like_sf"/>
</dbReference>
<keyword evidence="3" id="KW-1185">Reference proteome</keyword>
<dbReference type="OrthoDB" id="9992527at2759"/>
<proteinExistence type="predicted"/>
<evidence type="ECO:0000259" key="1">
    <source>
        <dbReference type="SMART" id="SM00829"/>
    </source>
</evidence>
<comment type="caution">
    <text evidence="2">The sequence shown here is derived from an EMBL/GenBank/DDBJ whole genome shotgun (WGS) entry which is preliminary data.</text>
</comment>
<dbReference type="GO" id="GO:0016491">
    <property type="term" value="F:oxidoreductase activity"/>
    <property type="evidence" value="ECO:0007669"/>
    <property type="project" value="InterPro"/>
</dbReference>
<dbReference type="SMART" id="SM00829">
    <property type="entry name" value="PKS_ER"/>
    <property type="match status" value="1"/>
</dbReference>
<feature type="domain" description="Enoyl reductase (ER)" evidence="1">
    <location>
        <begin position="12"/>
        <end position="230"/>
    </location>
</feature>
<dbReference type="Gene3D" id="3.90.180.10">
    <property type="entry name" value="Medium-chain alcohol dehydrogenases, catalytic domain"/>
    <property type="match status" value="1"/>
</dbReference>
<organism evidence="2 3">
    <name type="scientific">Acaulospora morrowiae</name>
    <dbReference type="NCBI Taxonomy" id="94023"/>
    <lineage>
        <taxon>Eukaryota</taxon>
        <taxon>Fungi</taxon>
        <taxon>Fungi incertae sedis</taxon>
        <taxon>Mucoromycota</taxon>
        <taxon>Glomeromycotina</taxon>
        <taxon>Glomeromycetes</taxon>
        <taxon>Diversisporales</taxon>
        <taxon>Acaulosporaceae</taxon>
        <taxon>Acaulospora</taxon>
    </lineage>
</organism>
<dbReference type="InterPro" id="IPR036291">
    <property type="entry name" value="NAD(P)-bd_dom_sf"/>
</dbReference>
<evidence type="ECO:0000313" key="3">
    <source>
        <dbReference type="Proteomes" id="UP000789342"/>
    </source>
</evidence>
<feature type="non-terminal residue" evidence="2">
    <location>
        <position position="232"/>
    </location>
</feature>
<dbReference type="Gene3D" id="3.40.50.720">
    <property type="entry name" value="NAD(P)-binding Rossmann-like Domain"/>
    <property type="match status" value="1"/>
</dbReference>
<protein>
    <submittedName>
        <fullName evidence="2">11960_t:CDS:1</fullName>
    </submittedName>
</protein>
<reference evidence="2" key="1">
    <citation type="submission" date="2021-06" db="EMBL/GenBank/DDBJ databases">
        <authorList>
            <person name="Kallberg Y."/>
            <person name="Tangrot J."/>
            <person name="Rosling A."/>
        </authorList>
    </citation>
    <scope>NUCLEOTIDE SEQUENCE</scope>
    <source>
        <strain evidence="2">CL551</strain>
    </source>
</reference>
<dbReference type="EMBL" id="CAJVPV010010616">
    <property type="protein sequence ID" value="CAG8653177.1"/>
    <property type="molecule type" value="Genomic_DNA"/>
</dbReference>
<gene>
    <name evidence="2" type="ORF">AMORRO_LOCUS10063</name>
</gene>
<evidence type="ECO:0000313" key="2">
    <source>
        <dbReference type="EMBL" id="CAG8653177.1"/>
    </source>
</evidence>